<dbReference type="AlphaFoldDB" id="A0A397VMT4"/>
<dbReference type="Gene3D" id="3.40.1350.10">
    <property type="match status" value="1"/>
</dbReference>
<dbReference type="Pfam" id="PF01712">
    <property type="entry name" value="dNK"/>
    <property type="match status" value="1"/>
</dbReference>
<dbReference type="SUPFAM" id="SSF52540">
    <property type="entry name" value="P-loop containing nucleoside triphosphate hydrolases"/>
    <property type="match status" value="1"/>
</dbReference>
<keyword evidence="4" id="KW-1185">Reference proteome</keyword>
<evidence type="ECO:0000259" key="1">
    <source>
        <dbReference type="Pfam" id="PF01712"/>
    </source>
</evidence>
<dbReference type="InterPro" id="IPR011335">
    <property type="entry name" value="Restrct_endonuc-II-like"/>
</dbReference>
<evidence type="ECO:0000313" key="3">
    <source>
        <dbReference type="EMBL" id="RIB23188.1"/>
    </source>
</evidence>
<dbReference type="GO" id="GO:0006302">
    <property type="term" value="P:double-strand break repair"/>
    <property type="evidence" value="ECO:0007669"/>
    <property type="project" value="UniProtKB-ARBA"/>
</dbReference>
<dbReference type="InterPro" id="IPR011856">
    <property type="entry name" value="tRNA_endonuc-like_dom_sf"/>
</dbReference>
<comment type="caution">
    <text evidence="3">The sequence shown here is derived from an EMBL/GenBank/DDBJ whole genome shotgun (WGS) entry which is preliminary data.</text>
</comment>
<evidence type="ECO:0000259" key="2">
    <source>
        <dbReference type="Pfam" id="PF04471"/>
    </source>
</evidence>
<dbReference type="Gene3D" id="3.40.50.300">
    <property type="entry name" value="P-loop containing nucleotide triphosphate hydrolases"/>
    <property type="match status" value="1"/>
</dbReference>
<dbReference type="GO" id="GO:0016787">
    <property type="term" value="F:hydrolase activity"/>
    <property type="evidence" value="ECO:0007669"/>
    <property type="project" value="UniProtKB-KW"/>
</dbReference>
<accession>A0A397VMT4</accession>
<dbReference type="Pfam" id="PF04471">
    <property type="entry name" value="Mrr_cat"/>
    <property type="match status" value="1"/>
</dbReference>
<keyword evidence="3" id="KW-0378">Hydrolase</keyword>
<evidence type="ECO:0000313" key="4">
    <source>
        <dbReference type="Proteomes" id="UP000266673"/>
    </source>
</evidence>
<organism evidence="3 4">
    <name type="scientific">Gigaspora rosea</name>
    <dbReference type="NCBI Taxonomy" id="44941"/>
    <lineage>
        <taxon>Eukaryota</taxon>
        <taxon>Fungi</taxon>
        <taxon>Fungi incertae sedis</taxon>
        <taxon>Mucoromycota</taxon>
        <taxon>Glomeromycotina</taxon>
        <taxon>Glomeromycetes</taxon>
        <taxon>Diversisporales</taxon>
        <taxon>Gigasporaceae</taxon>
        <taxon>Gigaspora</taxon>
    </lineage>
</organism>
<dbReference type="InterPro" id="IPR007560">
    <property type="entry name" value="Restrct_endonuc_IV_Mrr"/>
</dbReference>
<dbReference type="InterPro" id="IPR027417">
    <property type="entry name" value="P-loop_NTPase"/>
</dbReference>
<gene>
    <name evidence="3" type="ORF">C2G38_2171993</name>
</gene>
<proteinExistence type="predicted"/>
<dbReference type="InterPro" id="IPR031314">
    <property type="entry name" value="DNK_dom"/>
</dbReference>
<reference evidence="3 4" key="1">
    <citation type="submission" date="2018-06" db="EMBL/GenBank/DDBJ databases">
        <title>Comparative genomics reveals the genomic features of Rhizophagus irregularis, R. cerebriforme, R. diaphanum and Gigaspora rosea, and their symbiotic lifestyle signature.</title>
        <authorList>
            <person name="Morin E."/>
            <person name="San Clemente H."/>
            <person name="Chen E.C.H."/>
            <person name="De La Providencia I."/>
            <person name="Hainaut M."/>
            <person name="Kuo A."/>
            <person name="Kohler A."/>
            <person name="Murat C."/>
            <person name="Tang N."/>
            <person name="Roy S."/>
            <person name="Loubradou J."/>
            <person name="Henrissat B."/>
            <person name="Grigoriev I.V."/>
            <person name="Corradi N."/>
            <person name="Roux C."/>
            <person name="Martin F.M."/>
        </authorList>
    </citation>
    <scope>NUCLEOTIDE SEQUENCE [LARGE SCALE GENOMIC DNA]</scope>
    <source>
        <strain evidence="3 4">DAOM 194757</strain>
    </source>
</reference>
<sequence length="467" mass="54395">MSKVLEKKDMSEFFKRYFISLTGGAELSRSTVSNYTLGHDFETKLAKLLNENGLVANIITCKSGDYGIDIIATFNQQIILIQVKNIENSIGAPELQKIESSFKRFGEQIMGIIVYNSEKLKNPLTRNANIWWKSCCPEIKIMNEKEIVNFLNIVKKKEKWVMLEYFNPQANKLIIGNIRMGGFKAEKCVNKYHSHSVKKKPKIIVLTGAIGAGKTTFAKMLCEYLKQRGLKVFLMTEMALLYEKELEIFYLTRNELFIQKVILDAYRNFQYRNENYDVVILDRTHIDTEVFTYNLIKDEKVKEYLTGKCDSIDSKEILSGMVIYVRSEPEVMIKRQKERNPSRPWENCEETFLIRLDEEYERMIDRMYPSNVRFNTSEDLCASCLNLNRFSGCYKFEETGQACNLAKYMLFFSKIYQNYQFEKEFGKDASKLNFASKSSEKGKSHEEIQSVQVRQQIQILGLSQNVL</sequence>
<dbReference type="SUPFAM" id="SSF52980">
    <property type="entry name" value="Restriction endonuclease-like"/>
    <property type="match status" value="1"/>
</dbReference>
<dbReference type="GO" id="GO:0003677">
    <property type="term" value="F:DNA binding"/>
    <property type="evidence" value="ECO:0007669"/>
    <property type="project" value="InterPro"/>
</dbReference>
<dbReference type="GO" id="GO:0009307">
    <property type="term" value="P:DNA restriction-modification system"/>
    <property type="evidence" value="ECO:0007669"/>
    <property type="project" value="InterPro"/>
</dbReference>
<name>A0A397VMT4_9GLOM</name>
<dbReference type="GO" id="GO:0004519">
    <property type="term" value="F:endonuclease activity"/>
    <property type="evidence" value="ECO:0007669"/>
    <property type="project" value="InterPro"/>
</dbReference>
<feature type="domain" description="Deoxynucleoside kinase" evidence="1">
    <location>
        <begin position="204"/>
        <end position="372"/>
    </location>
</feature>
<dbReference type="EMBL" id="QKWP01000274">
    <property type="protein sequence ID" value="RIB23188.1"/>
    <property type="molecule type" value="Genomic_DNA"/>
</dbReference>
<protein>
    <submittedName>
        <fullName evidence="3">P-loop containing nucleoside triphosphate hydrolase protein</fullName>
    </submittedName>
</protein>
<feature type="domain" description="Restriction endonuclease type IV Mrr" evidence="2">
    <location>
        <begin position="38"/>
        <end position="150"/>
    </location>
</feature>
<dbReference type="Proteomes" id="UP000266673">
    <property type="component" value="Unassembled WGS sequence"/>
</dbReference>
<dbReference type="OrthoDB" id="2445775at2759"/>